<dbReference type="PANTHER" id="PTHR30349">
    <property type="entry name" value="PHAGE INTEGRASE-RELATED"/>
    <property type="match status" value="1"/>
</dbReference>
<comment type="caution">
    <text evidence="3">The sequence shown here is derived from an EMBL/GenBank/DDBJ whole genome shotgun (WGS) entry which is preliminary data.</text>
</comment>
<evidence type="ECO:0000313" key="3">
    <source>
        <dbReference type="EMBL" id="RAG85202.1"/>
    </source>
</evidence>
<dbReference type="GO" id="GO:0015074">
    <property type="term" value="P:DNA integration"/>
    <property type="evidence" value="ECO:0007669"/>
    <property type="project" value="InterPro"/>
</dbReference>
<dbReference type="PROSITE" id="PS51898">
    <property type="entry name" value="TYR_RECOMBINASE"/>
    <property type="match status" value="1"/>
</dbReference>
<proteinExistence type="predicted"/>
<reference evidence="3 4" key="1">
    <citation type="submission" date="2018-06" db="EMBL/GenBank/DDBJ databases">
        <title>Streptacidiphilus pinicola sp. nov., isolated from pine grove soil.</title>
        <authorList>
            <person name="Roh S.G."/>
            <person name="Park S."/>
            <person name="Kim M.-K."/>
            <person name="Yun B.-R."/>
            <person name="Park J."/>
            <person name="Kim M.J."/>
            <person name="Kim Y.S."/>
            <person name="Kim S.B."/>
        </authorList>
    </citation>
    <scope>NUCLEOTIDE SEQUENCE [LARGE SCALE GENOMIC DNA]</scope>
    <source>
        <strain evidence="3 4">MMS16-CNU450</strain>
    </source>
</reference>
<gene>
    <name evidence="3" type="ORF">DN069_12960</name>
</gene>
<feature type="domain" description="Tyr recombinase" evidence="2">
    <location>
        <begin position="434"/>
        <end position="646"/>
    </location>
</feature>
<protein>
    <recommendedName>
        <fullName evidence="2">Tyr recombinase domain-containing protein</fullName>
    </recommendedName>
</protein>
<dbReference type="AlphaFoldDB" id="A0A2X0IJI8"/>
<keyword evidence="4" id="KW-1185">Reference proteome</keyword>
<sequence>MRQASVLTVKDFPAPVVDHAALAACGPELANADVDALEALSVEVLGVEDPVRHHSRRWCLAEITRWLSRFPGATWQQRWLASGIQDAAKAFSEASNARRYRLVKGVAVLICCGVLHPDADWLVRHKFVDLYPLYQSCREPERFVLLAKLLRDQGADDRIVGMAMRHLVMMLVSVAKTIDEIAAEDLIAHHWRLKARFNKMPITPLEALWRVMHDQHMIEGPARLRAAVQFRQLTVEELVDRHGLVHRPMRDLLVEYFRHRVPGTDYSTLSNQVYWLGELFWGDLERHQPGITSLSLPPEVADAWKRRIATRPDGTVRQERYALLNAVRAFYADINHWAYEDPARWAVWAAPCPVTKGDLAARRKHQGEVKARMHARTRTLAPALPHLTAVARARRDHARTLLATARTTEPGTAFAVDGRSYLRVACKTKQARQVLVQASPVGDARPFDAVAEERESFWAWAAIEVLRLSGLRIEEMMELTHLSIRRYTQPGGEIVPLLQIAPSKIDAERVFPITPELAHVLAQVVTRVRGANGVIPSCSRYDIHERVYGPPLPHLFQRTLGSGHQVFSPETVRNWISRTLERSPVYDTDGTLISFTPHDFRRLFATDVVNTGLPIHIAAAILGHTNLDTTRSYAAIYPEETLRTYQAYIHSRRQDRPGEEYREPTSEEWADFERHFTLRKVAYGNCDRPYGSPCAHEHACVRCPMLRAEPSRLPLMRELEENLDARITEARGRQWLGEVAGLEQTLIALRAKTAHVERLLGEGVSDAPAPMS</sequence>
<evidence type="ECO:0000259" key="2">
    <source>
        <dbReference type="PROSITE" id="PS51898"/>
    </source>
</evidence>
<accession>A0A2X0IJI8</accession>
<evidence type="ECO:0000256" key="1">
    <source>
        <dbReference type="ARBA" id="ARBA00023172"/>
    </source>
</evidence>
<dbReference type="Pfam" id="PF00589">
    <property type="entry name" value="Phage_integrase"/>
    <property type="match status" value="1"/>
</dbReference>
<evidence type="ECO:0000313" key="4">
    <source>
        <dbReference type="Proteomes" id="UP000248889"/>
    </source>
</evidence>
<dbReference type="GO" id="GO:0006310">
    <property type="term" value="P:DNA recombination"/>
    <property type="evidence" value="ECO:0007669"/>
    <property type="project" value="UniProtKB-KW"/>
</dbReference>
<keyword evidence="1" id="KW-0233">DNA recombination</keyword>
<dbReference type="EMBL" id="QKYN01000047">
    <property type="protein sequence ID" value="RAG85202.1"/>
    <property type="molecule type" value="Genomic_DNA"/>
</dbReference>
<dbReference type="SUPFAM" id="SSF56349">
    <property type="entry name" value="DNA breaking-rejoining enzymes"/>
    <property type="match status" value="1"/>
</dbReference>
<dbReference type="Gene3D" id="1.10.443.10">
    <property type="entry name" value="Intergrase catalytic core"/>
    <property type="match status" value="1"/>
</dbReference>
<dbReference type="OrthoDB" id="3522542at2"/>
<organism evidence="3 4">
    <name type="scientific">Streptacidiphilus pinicola</name>
    <dbReference type="NCBI Taxonomy" id="2219663"/>
    <lineage>
        <taxon>Bacteria</taxon>
        <taxon>Bacillati</taxon>
        <taxon>Actinomycetota</taxon>
        <taxon>Actinomycetes</taxon>
        <taxon>Kitasatosporales</taxon>
        <taxon>Streptomycetaceae</taxon>
        <taxon>Streptacidiphilus</taxon>
    </lineage>
</organism>
<dbReference type="InterPro" id="IPR013762">
    <property type="entry name" value="Integrase-like_cat_sf"/>
</dbReference>
<dbReference type="InterPro" id="IPR050090">
    <property type="entry name" value="Tyrosine_recombinase_XerCD"/>
</dbReference>
<dbReference type="CDD" id="cd00397">
    <property type="entry name" value="DNA_BRE_C"/>
    <property type="match status" value="1"/>
</dbReference>
<dbReference type="InterPro" id="IPR011010">
    <property type="entry name" value="DNA_brk_join_enz"/>
</dbReference>
<name>A0A2X0IJI8_9ACTN</name>
<dbReference type="GO" id="GO:0003677">
    <property type="term" value="F:DNA binding"/>
    <property type="evidence" value="ECO:0007669"/>
    <property type="project" value="InterPro"/>
</dbReference>
<dbReference type="PANTHER" id="PTHR30349:SF64">
    <property type="entry name" value="PROPHAGE INTEGRASE INTD-RELATED"/>
    <property type="match status" value="1"/>
</dbReference>
<dbReference type="Proteomes" id="UP000248889">
    <property type="component" value="Unassembled WGS sequence"/>
</dbReference>
<dbReference type="InterPro" id="IPR002104">
    <property type="entry name" value="Integrase_catalytic"/>
</dbReference>